<feature type="compositionally biased region" description="Basic and acidic residues" evidence="4">
    <location>
        <begin position="88"/>
        <end position="111"/>
    </location>
</feature>
<reference evidence="6 7" key="1">
    <citation type="submission" date="2018-06" db="EMBL/GenBank/DDBJ databases">
        <title>Complete Genomes of Monosporascus.</title>
        <authorList>
            <person name="Robinson A.J."/>
            <person name="Natvig D.O."/>
        </authorList>
    </citation>
    <scope>NUCLEOTIDE SEQUENCE [LARGE SCALE GENOMIC DNA]</scope>
    <source>
        <strain evidence="6 7">CBS 609.92</strain>
    </source>
</reference>
<dbReference type="PANTHER" id="PTHR11685">
    <property type="entry name" value="RBR FAMILY RING FINGER AND IBR DOMAIN-CONTAINING"/>
    <property type="match status" value="1"/>
</dbReference>
<evidence type="ECO:0000259" key="5">
    <source>
        <dbReference type="Pfam" id="PF22605"/>
    </source>
</evidence>
<dbReference type="EC" id="2.3.2.31" evidence="3"/>
<name>A0ABY0GYM6_9PEZI</name>
<evidence type="ECO:0000313" key="7">
    <source>
        <dbReference type="Proteomes" id="UP000294003"/>
    </source>
</evidence>
<dbReference type="Pfam" id="PF22605">
    <property type="entry name" value="IBR_2"/>
    <property type="match status" value="1"/>
</dbReference>
<gene>
    <name evidence="6" type="ORF">DL762_007598</name>
</gene>
<dbReference type="Gene3D" id="1.20.120.1750">
    <property type="match status" value="1"/>
</dbReference>
<comment type="catalytic activity">
    <reaction evidence="1">
        <text>[E2 ubiquitin-conjugating enzyme]-S-ubiquitinyl-L-cysteine + [acceptor protein]-L-lysine = [E2 ubiquitin-conjugating enzyme]-L-cysteine + [acceptor protein]-N(6)-ubiquitinyl-L-lysine.</text>
        <dbReference type="EC" id="2.3.2.31"/>
    </reaction>
</comment>
<accession>A0ABY0GYM6</accession>
<evidence type="ECO:0000313" key="6">
    <source>
        <dbReference type="EMBL" id="RYO80508.1"/>
    </source>
</evidence>
<sequence length="162" mass="18995">MIAWHDEYTCDEYDGFLTDPLNFRSQAQLAGEAAEARDRAMDDLQRQIEDSERQFNYEILASRQRTEALRLSELARIEGERQEALERARREEAQRQAEEKRKVEARKKAEEEATQVAFTNRTFSNPVKPCPKCKRPIEKRGGCNHMHCPLCNINFDWGPLFF</sequence>
<dbReference type="EMBL" id="QJNS01000287">
    <property type="protein sequence ID" value="RYO80508.1"/>
    <property type="molecule type" value="Genomic_DNA"/>
</dbReference>
<dbReference type="Proteomes" id="UP000294003">
    <property type="component" value="Unassembled WGS sequence"/>
</dbReference>
<proteinExistence type="predicted"/>
<feature type="domain" description="E3 ubiquitin-protein ligase parkin-like IBR" evidence="5">
    <location>
        <begin position="127"/>
        <end position="157"/>
    </location>
</feature>
<protein>
    <recommendedName>
        <fullName evidence="3">RBR-type E3 ubiquitin transferase</fullName>
        <ecNumber evidence="3">2.3.2.31</ecNumber>
    </recommendedName>
</protein>
<dbReference type="InterPro" id="IPR054694">
    <property type="entry name" value="Parkin-like_IBR"/>
</dbReference>
<evidence type="ECO:0000256" key="3">
    <source>
        <dbReference type="ARBA" id="ARBA00012251"/>
    </source>
</evidence>
<keyword evidence="7" id="KW-1185">Reference proteome</keyword>
<evidence type="ECO:0000256" key="4">
    <source>
        <dbReference type="SAM" id="MobiDB-lite"/>
    </source>
</evidence>
<dbReference type="SUPFAM" id="SSF57850">
    <property type="entry name" value="RING/U-box"/>
    <property type="match status" value="1"/>
</dbReference>
<evidence type="ECO:0000256" key="2">
    <source>
        <dbReference type="ARBA" id="ARBA00004906"/>
    </source>
</evidence>
<feature type="region of interest" description="Disordered" evidence="4">
    <location>
        <begin position="88"/>
        <end position="112"/>
    </location>
</feature>
<organism evidence="6 7">
    <name type="scientific">Monosporascus cannonballus</name>
    <dbReference type="NCBI Taxonomy" id="155416"/>
    <lineage>
        <taxon>Eukaryota</taxon>
        <taxon>Fungi</taxon>
        <taxon>Dikarya</taxon>
        <taxon>Ascomycota</taxon>
        <taxon>Pezizomycotina</taxon>
        <taxon>Sordariomycetes</taxon>
        <taxon>Xylariomycetidae</taxon>
        <taxon>Xylariales</taxon>
        <taxon>Xylariales incertae sedis</taxon>
        <taxon>Monosporascus</taxon>
    </lineage>
</organism>
<dbReference type="InterPro" id="IPR031127">
    <property type="entry name" value="E3_UB_ligase_RBR"/>
</dbReference>
<evidence type="ECO:0000256" key="1">
    <source>
        <dbReference type="ARBA" id="ARBA00001798"/>
    </source>
</evidence>
<comment type="caution">
    <text evidence="6">The sequence shown here is derived from an EMBL/GenBank/DDBJ whole genome shotgun (WGS) entry which is preliminary data.</text>
</comment>
<comment type="pathway">
    <text evidence="2">Protein modification; protein ubiquitination.</text>
</comment>